<accession>A0A382NGM6</accession>
<gene>
    <name evidence="1" type="ORF">METZ01_LOCUS311595</name>
</gene>
<proteinExistence type="predicted"/>
<evidence type="ECO:0000313" key="1">
    <source>
        <dbReference type="EMBL" id="SVC58741.1"/>
    </source>
</evidence>
<name>A0A382NGM6_9ZZZZ</name>
<protein>
    <submittedName>
        <fullName evidence="1">Uncharacterized protein</fullName>
    </submittedName>
</protein>
<feature type="non-terminal residue" evidence="1">
    <location>
        <position position="69"/>
    </location>
</feature>
<sequence length="69" mass="7713">MATKRRKVALLLSFPGKYCSHGYITISLIRYDSEGTLCVTYVAEGCPPYPYESWASQWGTSDRSAVKTT</sequence>
<dbReference type="AlphaFoldDB" id="A0A382NGM6"/>
<reference evidence="1" key="1">
    <citation type="submission" date="2018-05" db="EMBL/GenBank/DDBJ databases">
        <authorList>
            <person name="Lanie J.A."/>
            <person name="Ng W.-L."/>
            <person name="Kazmierczak K.M."/>
            <person name="Andrzejewski T.M."/>
            <person name="Davidsen T.M."/>
            <person name="Wayne K.J."/>
            <person name="Tettelin H."/>
            <person name="Glass J.I."/>
            <person name="Rusch D."/>
            <person name="Podicherti R."/>
            <person name="Tsui H.-C.T."/>
            <person name="Winkler M.E."/>
        </authorList>
    </citation>
    <scope>NUCLEOTIDE SEQUENCE</scope>
</reference>
<dbReference type="EMBL" id="UINC01099453">
    <property type="protein sequence ID" value="SVC58741.1"/>
    <property type="molecule type" value="Genomic_DNA"/>
</dbReference>
<organism evidence="1">
    <name type="scientific">marine metagenome</name>
    <dbReference type="NCBI Taxonomy" id="408172"/>
    <lineage>
        <taxon>unclassified sequences</taxon>
        <taxon>metagenomes</taxon>
        <taxon>ecological metagenomes</taxon>
    </lineage>
</organism>